<proteinExistence type="predicted"/>
<feature type="region of interest" description="Disordered" evidence="2">
    <location>
        <begin position="316"/>
        <end position="347"/>
    </location>
</feature>
<feature type="compositionally biased region" description="Pro residues" evidence="2">
    <location>
        <begin position="1"/>
        <end position="20"/>
    </location>
</feature>
<evidence type="ECO:0000313" key="5">
    <source>
        <dbReference type="EMBL" id="GJN24608.1"/>
    </source>
</evidence>
<comment type="caution">
    <text evidence="5">The sequence shown here is derived from an EMBL/GenBank/DDBJ whole genome shotgun (WGS) entry which is preliminary data.</text>
</comment>
<dbReference type="InterPro" id="IPR008974">
    <property type="entry name" value="TRAF-like"/>
</dbReference>
<dbReference type="AlphaFoldDB" id="A0AAV5EQB0"/>
<evidence type="ECO:0000256" key="2">
    <source>
        <dbReference type="SAM" id="MobiDB-lite"/>
    </source>
</evidence>
<evidence type="ECO:0000259" key="4">
    <source>
        <dbReference type="PROSITE" id="PS50144"/>
    </source>
</evidence>
<dbReference type="Gene3D" id="3.30.710.10">
    <property type="entry name" value="Potassium Channel Kv1.1, Chain A"/>
    <property type="match status" value="1"/>
</dbReference>
<dbReference type="InterPro" id="IPR011333">
    <property type="entry name" value="SKP1/BTB/POZ_sf"/>
</dbReference>
<dbReference type="Pfam" id="PF22486">
    <property type="entry name" value="MATH_2"/>
    <property type="match status" value="1"/>
</dbReference>
<gene>
    <name evidence="5" type="primary">gb12359</name>
    <name evidence="5" type="ORF">PR202_gb12359</name>
</gene>
<dbReference type="CDD" id="cd00121">
    <property type="entry name" value="MATH"/>
    <property type="match status" value="1"/>
</dbReference>
<dbReference type="EMBL" id="BQKI01000077">
    <property type="protein sequence ID" value="GJN24608.1"/>
    <property type="molecule type" value="Genomic_DNA"/>
</dbReference>
<feature type="region of interest" description="Disordered" evidence="2">
    <location>
        <begin position="1"/>
        <end position="45"/>
    </location>
</feature>
<feature type="domain" description="MATH" evidence="4">
    <location>
        <begin position="20"/>
        <end position="150"/>
    </location>
</feature>
<comment type="pathway">
    <text evidence="1">Protein modification; protein ubiquitination.</text>
</comment>
<organism evidence="5 6">
    <name type="scientific">Eleusine coracana subsp. coracana</name>
    <dbReference type="NCBI Taxonomy" id="191504"/>
    <lineage>
        <taxon>Eukaryota</taxon>
        <taxon>Viridiplantae</taxon>
        <taxon>Streptophyta</taxon>
        <taxon>Embryophyta</taxon>
        <taxon>Tracheophyta</taxon>
        <taxon>Spermatophyta</taxon>
        <taxon>Magnoliopsida</taxon>
        <taxon>Liliopsida</taxon>
        <taxon>Poales</taxon>
        <taxon>Poaceae</taxon>
        <taxon>PACMAD clade</taxon>
        <taxon>Chloridoideae</taxon>
        <taxon>Cynodonteae</taxon>
        <taxon>Eleusininae</taxon>
        <taxon>Eleusine</taxon>
    </lineage>
</organism>
<feature type="compositionally biased region" description="Polar residues" evidence="2">
    <location>
        <begin position="28"/>
        <end position="45"/>
    </location>
</feature>
<evidence type="ECO:0008006" key="7">
    <source>
        <dbReference type="Google" id="ProtNLM"/>
    </source>
</evidence>
<dbReference type="SUPFAM" id="SSF54695">
    <property type="entry name" value="POZ domain"/>
    <property type="match status" value="1"/>
</dbReference>
<name>A0AAV5EQB0_ELECO</name>
<feature type="domain" description="BTB" evidence="3">
    <location>
        <begin position="186"/>
        <end position="262"/>
    </location>
</feature>
<reference evidence="5" key="2">
    <citation type="submission" date="2021-12" db="EMBL/GenBank/DDBJ databases">
        <title>Resequencing data analysis of finger millet.</title>
        <authorList>
            <person name="Hatakeyama M."/>
            <person name="Aluri S."/>
            <person name="Balachadran M.T."/>
            <person name="Sivarajan S.R."/>
            <person name="Poveda L."/>
            <person name="Shimizu-Inatsugi R."/>
            <person name="Schlapbach R."/>
            <person name="Sreeman S.M."/>
            <person name="Shimizu K.K."/>
        </authorList>
    </citation>
    <scope>NUCLEOTIDE SEQUENCE</scope>
</reference>
<keyword evidence="6" id="KW-1185">Reference proteome</keyword>
<evidence type="ECO:0000313" key="6">
    <source>
        <dbReference type="Proteomes" id="UP001054889"/>
    </source>
</evidence>
<dbReference type="InterPro" id="IPR002083">
    <property type="entry name" value="MATH/TRAF_dom"/>
</dbReference>
<accession>A0AAV5EQB0</accession>
<evidence type="ECO:0000259" key="3">
    <source>
        <dbReference type="PROSITE" id="PS50097"/>
    </source>
</evidence>
<evidence type="ECO:0000256" key="1">
    <source>
        <dbReference type="ARBA" id="ARBA00004906"/>
    </source>
</evidence>
<sequence>MDGDASPPPPPPVHAPPPPAAAAAPTQRDMSASPTSSRSVTETVNGSHRGPIYFYPDGKNPEDNSAYVSVFIALASEGTDVRALFELTLLDQSGKGKHKVHSHFDRSLESGPYTLKYRGSMWGYKRFFRRTALETSDFLKDDCLKINCTVGVVVSTIDYSRPHSIQVPDSDIGYHFGSLLDNQDGVDVILNVGGEKFHAHKLVLAARSSVFRSRFFNDESDEVKSELDESDELKEFAIDDIEPKVFKAMLHFMYRDTLVDDDELGSSSSDGSVFDTLAAKCPYVSAAVIRTEGFDYLKDNSPSLQSEILKTVAGCEEEHSSGGKSQSVWGQLSDGGDTNGRRVRPRI</sequence>
<dbReference type="PROSITE" id="PS50144">
    <property type="entry name" value="MATH"/>
    <property type="match status" value="1"/>
</dbReference>
<dbReference type="Proteomes" id="UP001054889">
    <property type="component" value="Unassembled WGS sequence"/>
</dbReference>
<dbReference type="Pfam" id="PF00651">
    <property type="entry name" value="BTB"/>
    <property type="match status" value="1"/>
</dbReference>
<reference evidence="5" key="1">
    <citation type="journal article" date="2018" name="DNA Res.">
        <title>Multiple hybrid de novo genome assembly of finger millet, an orphan allotetraploid crop.</title>
        <authorList>
            <person name="Hatakeyama M."/>
            <person name="Aluri S."/>
            <person name="Balachadran M.T."/>
            <person name="Sivarajan S.R."/>
            <person name="Patrignani A."/>
            <person name="Gruter S."/>
            <person name="Poveda L."/>
            <person name="Shimizu-Inatsugi R."/>
            <person name="Baeten J."/>
            <person name="Francoijs K.J."/>
            <person name="Nataraja K.N."/>
            <person name="Reddy Y.A.N."/>
            <person name="Phadnis S."/>
            <person name="Ravikumar R.L."/>
            <person name="Schlapbach R."/>
            <person name="Sreeman S.M."/>
            <person name="Shimizu K.K."/>
        </authorList>
    </citation>
    <scope>NUCLEOTIDE SEQUENCE</scope>
</reference>
<dbReference type="SMART" id="SM00225">
    <property type="entry name" value="BTB"/>
    <property type="match status" value="1"/>
</dbReference>
<dbReference type="PANTHER" id="PTHR26379">
    <property type="entry name" value="BTB/POZ AND MATH DOMAIN-CONTAINING PROTEIN 1"/>
    <property type="match status" value="1"/>
</dbReference>
<dbReference type="GO" id="GO:0016567">
    <property type="term" value="P:protein ubiquitination"/>
    <property type="evidence" value="ECO:0007669"/>
    <property type="project" value="InterPro"/>
</dbReference>
<dbReference type="PROSITE" id="PS50097">
    <property type="entry name" value="BTB"/>
    <property type="match status" value="1"/>
</dbReference>
<dbReference type="PANTHER" id="PTHR26379:SF229">
    <property type="entry name" value="BTB_POZ AND MATH DOMAIN-CONTAINING PROTEIN 5-RELATED"/>
    <property type="match status" value="1"/>
</dbReference>
<dbReference type="InterPro" id="IPR000210">
    <property type="entry name" value="BTB/POZ_dom"/>
</dbReference>
<dbReference type="SUPFAM" id="SSF49599">
    <property type="entry name" value="TRAF domain-like"/>
    <property type="match status" value="1"/>
</dbReference>
<dbReference type="Gene3D" id="2.60.210.10">
    <property type="entry name" value="Apoptosis, Tumor Necrosis Factor Receptor Associated Protein 2, Chain A"/>
    <property type="match status" value="1"/>
</dbReference>
<protein>
    <recommendedName>
        <fullName evidence="7">BTB/POZ and MATH domain-containing protein 4</fullName>
    </recommendedName>
</protein>
<dbReference type="InterPro" id="IPR045005">
    <property type="entry name" value="BPM1-6"/>
</dbReference>